<proteinExistence type="predicted"/>
<dbReference type="PANTHER" id="PTHR31225">
    <property type="entry name" value="OS04G0344100 PROTEIN-RELATED"/>
    <property type="match status" value="1"/>
</dbReference>
<evidence type="ECO:0000313" key="5">
    <source>
        <dbReference type="EMBL" id="RWR77293.1"/>
    </source>
</evidence>
<dbReference type="GO" id="GO:0016102">
    <property type="term" value="P:diterpenoid biosynthetic process"/>
    <property type="evidence" value="ECO:0007669"/>
    <property type="project" value="InterPro"/>
</dbReference>
<dbReference type="InterPro" id="IPR050148">
    <property type="entry name" value="Terpene_synthase-like"/>
</dbReference>
<dbReference type="Gene3D" id="1.50.10.130">
    <property type="entry name" value="Terpene synthase, N-terminal domain"/>
    <property type="match status" value="2"/>
</dbReference>
<dbReference type="Proteomes" id="UP000283530">
    <property type="component" value="Unassembled WGS sequence"/>
</dbReference>
<feature type="domain" description="Terpene synthase metal-binding" evidence="4">
    <location>
        <begin position="391"/>
        <end position="518"/>
    </location>
</feature>
<dbReference type="InterPro" id="IPR008930">
    <property type="entry name" value="Terpenoid_cyclase/PrenylTrfase"/>
</dbReference>
<dbReference type="InterPro" id="IPR036965">
    <property type="entry name" value="Terpene_synth_N_sf"/>
</dbReference>
<evidence type="ECO:0000256" key="1">
    <source>
        <dbReference type="ARBA" id="ARBA00004721"/>
    </source>
</evidence>
<protein>
    <submittedName>
        <fullName evidence="5">Alpha-terpineol synthase</fullName>
    </submittedName>
</protein>
<dbReference type="GO" id="GO:0010333">
    <property type="term" value="F:terpene synthase activity"/>
    <property type="evidence" value="ECO:0007669"/>
    <property type="project" value="InterPro"/>
</dbReference>
<gene>
    <name evidence="5" type="ORF">CKAN_00577300</name>
</gene>
<dbReference type="Pfam" id="PF01397">
    <property type="entry name" value="Terpene_synth"/>
    <property type="match status" value="1"/>
</dbReference>
<evidence type="ECO:0000259" key="3">
    <source>
        <dbReference type="Pfam" id="PF01397"/>
    </source>
</evidence>
<evidence type="ECO:0000259" key="4">
    <source>
        <dbReference type="Pfam" id="PF03936"/>
    </source>
</evidence>
<dbReference type="GO" id="GO:0000287">
    <property type="term" value="F:magnesium ion binding"/>
    <property type="evidence" value="ECO:0007669"/>
    <property type="project" value="InterPro"/>
</dbReference>
<dbReference type="EMBL" id="QPKB01000002">
    <property type="protein sequence ID" value="RWR77293.1"/>
    <property type="molecule type" value="Genomic_DNA"/>
</dbReference>
<dbReference type="CDD" id="cd00684">
    <property type="entry name" value="Terpene_cyclase_plant_C1"/>
    <property type="match status" value="1"/>
</dbReference>
<dbReference type="InterPro" id="IPR001906">
    <property type="entry name" value="Terpene_synth_N"/>
</dbReference>
<name>A0A3S4NHI6_9MAGN</name>
<dbReference type="Gene3D" id="1.10.600.10">
    <property type="entry name" value="Farnesyl Diphosphate Synthase"/>
    <property type="match status" value="1"/>
</dbReference>
<comment type="pathway">
    <text evidence="1">Secondary metabolite biosynthesis; terpenoid biosynthesis.</text>
</comment>
<evidence type="ECO:0000313" key="6">
    <source>
        <dbReference type="Proteomes" id="UP000283530"/>
    </source>
</evidence>
<keyword evidence="2" id="KW-0479">Metal-binding</keyword>
<dbReference type="SUPFAM" id="SSF48239">
    <property type="entry name" value="Terpenoid cyclases/Protein prenyltransferases"/>
    <property type="match status" value="1"/>
</dbReference>
<dbReference type="InterPro" id="IPR008949">
    <property type="entry name" value="Isoprenoid_synthase_dom_sf"/>
</dbReference>
<dbReference type="InterPro" id="IPR005630">
    <property type="entry name" value="Terpene_synthase_metal-bd"/>
</dbReference>
<feature type="domain" description="Terpene synthase N-terminal" evidence="3">
    <location>
        <begin position="33"/>
        <end position="121"/>
    </location>
</feature>
<accession>A0A3S4NHI6</accession>
<dbReference type="UniPathway" id="UPA00213"/>
<reference evidence="5 6" key="1">
    <citation type="journal article" date="2019" name="Nat. Plants">
        <title>Stout camphor tree genome fills gaps in understanding of flowering plant genome evolution.</title>
        <authorList>
            <person name="Chaw S.M."/>
            <person name="Liu Y.C."/>
            <person name="Wu Y.W."/>
            <person name="Wang H.Y."/>
            <person name="Lin C.I."/>
            <person name="Wu C.S."/>
            <person name="Ke H.M."/>
            <person name="Chang L.Y."/>
            <person name="Hsu C.Y."/>
            <person name="Yang H.T."/>
            <person name="Sudianto E."/>
            <person name="Hsu M.H."/>
            <person name="Wu K.P."/>
            <person name="Wang L.N."/>
            <person name="Leebens-Mack J.H."/>
            <person name="Tsai I.J."/>
        </authorList>
    </citation>
    <scope>NUCLEOTIDE SEQUENCE [LARGE SCALE GENOMIC DNA]</scope>
    <source>
        <strain evidence="6">cv. Chaw 1501</strain>
        <tissue evidence="5">Young leaves</tissue>
    </source>
</reference>
<dbReference type="Pfam" id="PF03936">
    <property type="entry name" value="Terpene_synth_C"/>
    <property type="match status" value="2"/>
</dbReference>
<dbReference type="AlphaFoldDB" id="A0A3S4NHI6"/>
<keyword evidence="6" id="KW-1185">Reference proteome</keyword>
<comment type="caution">
    <text evidence="5">The sequence shown here is derived from an EMBL/GenBank/DDBJ whole genome shotgun (WGS) entry which is preliminary data.</text>
</comment>
<organism evidence="5 6">
    <name type="scientific">Cinnamomum micranthum f. kanehirae</name>
    <dbReference type="NCBI Taxonomy" id="337451"/>
    <lineage>
        <taxon>Eukaryota</taxon>
        <taxon>Viridiplantae</taxon>
        <taxon>Streptophyta</taxon>
        <taxon>Embryophyta</taxon>
        <taxon>Tracheophyta</taxon>
        <taxon>Spermatophyta</taxon>
        <taxon>Magnoliopsida</taxon>
        <taxon>Magnoliidae</taxon>
        <taxon>Laurales</taxon>
        <taxon>Lauraceae</taxon>
        <taxon>Cinnamomum</taxon>
    </lineage>
</organism>
<evidence type="ECO:0000256" key="2">
    <source>
        <dbReference type="ARBA" id="ARBA00022723"/>
    </source>
</evidence>
<sequence length="583" mass="67167">MDSMEVRRSANYHSTFWDIDSIRALLARSNYTAAAALSHDHHKRLKERVQRRLQDITQPHHLLGLIDAVQHLGVAYQFEQEISDALNGLHSENTEHAIKDSLHHTSLYFRLLRQHGCNLSSGEAILEEAQIFSTANLKIMMERVERKLADRIEHALEIPLYWRASRPEARWYIDAYEKEDGRIDDLLDFAKLDFNMVQRVFQTELKELSMWWELLGLPEKMGFFRDRLLESYLLAIAVVVEPQYSQCRIAITKAVGLITVMDDFYDVHGLPDELKVFTDAVNRWDLEGIDQLPEYMKLYYLALYNTTNETAYIILKEKGFNATHYLKKLDVVYQEDGPPQSLYTVSDYSCNRGSGLFFPLCVRVWCPQELSCVKLLSSLNVAGLLSLNGRHMYTTWAMQSNSHHREARWFNSGYIPKFDEYLDNALVSVGAPLVMGLSYPMIQQHISKEEIDLIPEDLNLLRWASIIFRLYDDLATSKAEQQRGDVPKSIQCYMHETGSSEEVARNHIRDLISDAWKELNAECLKPTSLSKHYVGVAPNSARSGVLMYHHDFDGIADPRSRTNAHIMSIFFEPVPLKESINLG</sequence>
<feature type="domain" description="Terpene synthase metal-binding" evidence="4">
    <location>
        <begin position="215"/>
        <end position="328"/>
    </location>
</feature>
<dbReference type="InterPro" id="IPR044814">
    <property type="entry name" value="Terpene_cyclase_plant_C1"/>
</dbReference>
<dbReference type="SUPFAM" id="SSF48576">
    <property type="entry name" value="Terpenoid synthases"/>
    <property type="match status" value="2"/>
</dbReference>